<dbReference type="Pfam" id="PF02661">
    <property type="entry name" value="Fic"/>
    <property type="match status" value="1"/>
</dbReference>
<evidence type="ECO:0000313" key="2">
    <source>
        <dbReference type="EMBL" id="NYZ23677.1"/>
    </source>
</evidence>
<dbReference type="RefSeq" id="WP_180285458.1">
    <property type="nucleotide sequence ID" value="NZ_JABFDB010000031.1"/>
</dbReference>
<dbReference type="PROSITE" id="PS51459">
    <property type="entry name" value="FIDO"/>
    <property type="match status" value="1"/>
</dbReference>
<feature type="domain" description="Fido" evidence="1">
    <location>
        <begin position="118"/>
        <end position="292"/>
    </location>
</feature>
<dbReference type="InterPro" id="IPR036597">
    <property type="entry name" value="Fido-like_dom_sf"/>
</dbReference>
<dbReference type="Proteomes" id="UP000584642">
    <property type="component" value="Unassembled WGS sequence"/>
</dbReference>
<protein>
    <submittedName>
        <fullName evidence="2">Fic family protein</fullName>
    </submittedName>
</protein>
<dbReference type="PANTHER" id="PTHR13504:SF38">
    <property type="entry name" value="FIDO DOMAIN-CONTAINING PROTEIN"/>
    <property type="match status" value="1"/>
</dbReference>
<proteinExistence type="predicted"/>
<dbReference type="SUPFAM" id="SSF140931">
    <property type="entry name" value="Fic-like"/>
    <property type="match status" value="1"/>
</dbReference>
<sequence>MPFALETPGRVEPCRIEEAGEELTDLVAELSASTALLGARLHPRTAANLAELVRIMNCYYSNLIEGHNTRPRDIERALNDDLDEEEGRRNLQREAAAHVRVQRLIDALHAEGQLPEPASVDFLRWLHREFYRDAPAAMLSLGDGDRAFVMAAGCFRSAPAHDVAVGRHQPPSSDRVAAFMEHFERRFRFAGMGRGARILAIATAHHRLNYIHPFPDGNGRVSRLMSHAMGLAAGVGAHGLWSVSRGLARGLESRGEYKRMMDHADMPRQGSLDGRGNLSLRALTEFTTWFLRVAVDQVRFMTGLFDLDRLALRLRDYAGMERRFRPEAVHLLDEVLLRGEMARGDAPRVTGLRERTARVLLSELLADGILGSDSPKGPVSLRFPVHTVEPLFPRLFPQA</sequence>
<accession>A0ABX2TKI4</accession>
<organism evidence="2 3">
    <name type="scientific">Azospirillum oleiclasticum</name>
    <dbReference type="NCBI Taxonomy" id="2735135"/>
    <lineage>
        <taxon>Bacteria</taxon>
        <taxon>Pseudomonadati</taxon>
        <taxon>Pseudomonadota</taxon>
        <taxon>Alphaproteobacteria</taxon>
        <taxon>Rhodospirillales</taxon>
        <taxon>Azospirillaceae</taxon>
        <taxon>Azospirillum</taxon>
    </lineage>
</organism>
<dbReference type="InterPro" id="IPR003812">
    <property type="entry name" value="Fido"/>
</dbReference>
<dbReference type="InterPro" id="IPR040198">
    <property type="entry name" value="Fido_containing"/>
</dbReference>
<dbReference type="EMBL" id="JABFDB010000031">
    <property type="protein sequence ID" value="NYZ23677.1"/>
    <property type="molecule type" value="Genomic_DNA"/>
</dbReference>
<evidence type="ECO:0000313" key="3">
    <source>
        <dbReference type="Proteomes" id="UP000584642"/>
    </source>
</evidence>
<gene>
    <name evidence="2" type="ORF">HND93_28595</name>
</gene>
<comment type="caution">
    <text evidence="2">The sequence shown here is derived from an EMBL/GenBank/DDBJ whole genome shotgun (WGS) entry which is preliminary data.</text>
</comment>
<dbReference type="Gene3D" id="1.10.3290.10">
    <property type="entry name" value="Fido-like domain"/>
    <property type="match status" value="1"/>
</dbReference>
<keyword evidence="3" id="KW-1185">Reference proteome</keyword>
<evidence type="ECO:0000259" key="1">
    <source>
        <dbReference type="PROSITE" id="PS51459"/>
    </source>
</evidence>
<dbReference type="PANTHER" id="PTHR13504">
    <property type="entry name" value="FIDO DOMAIN-CONTAINING PROTEIN DDB_G0283145"/>
    <property type="match status" value="1"/>
</dbReference>
<name>A0ABX2TKI4_9PROT</name>
<reference evidence="2 3" key="1">
    <citation type="submission" date="2020-05" db="EMBL/GenBank/DDBJ databases">
        <title>Azospirillum oleiclasticum sp. nov, a nitrogen-fixing and heavy crude oil-emulsifying bacterium isolated from the crude oil of Yumen Oilfield.</title>
        <authorList>
            <person name="Wu D."/>
            <person name="Cai M."/>
            <person name="Zhang X."/>
        </authorList>
    </citation>
    <scope>NUCLEOTIDE SEQUENCE [LARGE SCALE GENOMIC DNA]</scope>
    <source>
        <strain evidence="2 3">ROY-1-1-2</strain>
    </source>
</reference>